<dbReference type="InterPro" id="IPR038570">
    <property type="entry name" value="HicA_sf"/>
</dbReference>
<dbReference type="Pfam" id="PF07927">
    <property type="entry name" value="HicA_toxin"/>
    <property type="match status" value="1"/>
</dbReference>
<proteinExistence type="inferred from homology"/>
<keyword evidence="7" id="KW-0346">Stress response</keyword>
<dbReference type="EMBL" id="NXIB02000004">
    <property type="protein sequence ID" value="PHX57223.1"/>
    <property type="molecule type" value="Genomic_DNA"/>
</dbReference>
<dbReference type="Gene3D" id="3.30.920.30">
    <property type="entry name" value="Hypothetical protein"/>
    <property type="match status" value="1"/>
</dbReference>
<organism evidence="8 9">
    <name type="scientific">Tychonema bourrellyi FEM_GT703</name>
    <dbReference type="NCBI Taxonomy" id="2040638"/>
    <lineage>
        <taxon>Bacteria</taxon>
        <taxon>Bacillati</taxon>
        <taxon>Cyanobacteriota</taxon>
        <taxon>Cyanophyceae</taxon>
        <taxon>Oscillatoriophycideae</taxon>
        <taxon>Oscillatoriales</taxon>
        <taxon>Microcoleaceae</taxon>
        <taxon>Tychonema</taxon>
    </lineage>
</organism>
<sequence>MPKKIRELKSLLLKAGFVCQPAKGSHSKWKHPKLAKAIIIAGKDGNDAKLYLEKSVNETLEALRQIEAEETEP</sequence>
<name>A0A2G4F606_9CYAN</name>
<keyword evidence="3" id="KW-0540">Nuclease</keyword>
<protein>
    <submittedName>
        <fullName evidence="8">Type II toxin-antitoxin system HicA family toxin</fullName>
    </submittedName>
</protein>
<dbReference type="SUPFAM" id="SSF54786">
    <property type="entry name" value="YcfA/nrd intein domain"/>
    <property type="match status" value="1"/>
</dbReference>
<accession>A0A2G4F606</accession>
<dbReference type="GO" id="GO:0016787">
    <property type="term" value="F:hydrolase activity"/>
    <property type="evidence" value="ECO:0007669"/>
    <property type="project" value="UniProtKB-KW"/>
</dbReference>
<evidence type="ECO:0000313" key="9">
    <source>
        <dbReference type="Proteomes" id="UP000226442"/>
    </source>
</evidence>
<keyword evidence="4" id="KW-0255">Endonuclease</keyword>
<evidence type="ECO:0000256" key="2">
    <source>
        <dbReference type="ARBA" id="ARBA00022649"/>
    </source>
</evidence>
<keyword evidence="2" id="KW-1277">Toxin-antitoxin system</keyword>
<gene>
    <name evidence="8" type="ORF">CP500_001395</name>
</gene>
<evidence type="ECO:0000256" key="3">
    <source>
        <dbReference type="ARBA" id="ARBA00022722"/>
    </source>
</evidence>
<dbReference type="InterPro" id="IPR012933">
    <property type="entry name" value="HicA_mRNA_interferase"/>
</dbReference>
<dbReference type="GO" id="GO:0003729">
    <property type="term" value="F:mRNA binding"/>
    <property type="evidence" value="ECO:0007669"/>
    <property type="project" value="InterPro"/>
</dbReference>
<keyword evidence="5" id="KW-0378">Hydrolase</keyword>
<comment type="similarity">
    <text evidence="1">Belongs to the HicA mRNA interferase family.</text>
</comment>
<keyword evidence="9" id="KW-1185">Reference proteome</keyword>
<evidence type="ECO:0000313" key="8">
    <source>
        <dbReference type="EMBL" id="PHX57223.1"/>
    </source>
</evidence>
<evidence type="ECO:0000256" key="7">
    <source>
        <dbReference type="ARBA" id="ARBA00023016"/>
    </source>
</evidence>
<comment type="caution">
    <text evidence="8">The sequence shown here is derived from an EMBL/GenBank/DDBJ whole genome shotgun (WGS) entry which is preliminary data.</text>
</comment>
<evidence type="ECO:0000256" key="6">
    <source>
        <dbReference type="ARBA" id="ARBA00022884"/>
    </source>
</evidence>
<dbReference type="GO" id="GO:0004519">
    <property type="term" value="F:endonuclease activity"/>
    <property type="evidence" value="ECO:0007669"/>
    <property type="project" value="UniProtKB-KW"/>
</dbReference>
<dbReference type="AlphaFoldDB" id="A0A2G4F606"/>
<dbReference type="Proteomes" id="UP000226442">
    <property type="component" value="Unassembled WGS sequence"/>
</dbReference>
<reference evidence="8" key="1">
    <citation type="submission" date="2017-10" db="EMBL/GenBank/DDBJ databases">
        <title>Draft genome sequence of the planktic cyanobacteria Tychonema bourrellyi isolated from alpine lentic freshwater.</title>
        <authorList>
            <person name="Tett A."/>
            <person name="Armanini F."/>
            <person name="Asnicar F."/>
            <person name="Boscaini A."/>
            <person name="Pasolli E."/>
            <person name="Zolfo M."/>
            <person name="Donati C."/>
            <person name="Salmaso N."/>
            <person name="Segata N."/>
        </authorList>
    </citation>
    <scope>NUCLEOTIDE SEQUENCE</scope>
    <source>
        <strain evidence="8">FEM_GT703</strain>
    </source>
</reference>
<dbReference type="RefSeq" id="WP_096829075.1">
    <property type="nucleotide sequence ID" value="NZ_NXIB02000004.1"/>
</dbReference>
<evidence type="ECO:0000256" key="5">
    <source>
        <dbReference type="ARBA" id="ARBA00022801"/>
    </source>
</evidence>
<dbReference type="OrthoDB" id="489997at2"/>
<evidence type="ECO:0000256" key="1">
    <source>
        <dbReference type="ARBA" id="ARBA00006620"/>
    </source>
</evidence>
<keyword evidence="6" id="KW-0694">RNA-binding</keyword>
<evidence type="ECO:0000256" key="4">
    <source>
        <dbReference type="ARBA" id="ARBA00022759"/>
    </source>
</evidence>